<dbReference type="Pfam" id="PF00632">
    <property type="entry name" value="HECT"/>
    <property type="match status" value="1"/>
</dbReference>
<dbReference type="Gene3D" id="2.20.70.10">
    <property type="match status" value="1"/>
</dbReference>
<feature type="domain" description="WW" evidence="9">
    <location>
        <begin position="86"/>
        <end position="119"/>
    </location>
</feature>
<name>A0A1Y2A5X8_9FUNG</name>
<keyword evidence="5" id="KW-0677">Repeat</keyword>
<dbReference type="UniPathway" id="UPA00143"/>
<dbReference type="PROSITE" id="PS50020">
    <property type="entry name" value="WW_DOMAIN_2"/>
    <property type="match status" value="2"/>
</dbReference>
<dbReference type="SUPFAM" id="SSF51045">
    <property type="entry name" value="WW domain"/>
    <property type="match status" value="2"/>
</dbReference>
<feature type="region of interest" description="Disordered" evidence="8">
    <location>
        <begin position="1"/>
        <end position="21"/>
    </location>
</feature>
<evidence type="ECO:0000256" key="2">
    <source>
        <dbReference type="ARBA" id="ARBA00004906"/>
    </source>
</evidence>
<evidence type="ECO:0000259" key="9">
    <source>
        <dbReference type="PROSITE" id="PS50020"/>
    </source>
</evidence>
<dbReference type="GO" id="GO:0016567">
    <property type="term" value="P:protein ubiquitination"/>
    <property type="evidence" value="ECO:0007669"/>
    <property type="project" value="UniProtKB-UniPathway"/>
</dbReference>
<evidence type="ECO:0000313" key="11">
    <source>
        <dbReference type="EMBL" id="ORY17902.1"/>
    </source>
</evidence>
<dbReference type="GO" id="GO:0006511">
    <property type="term" value="P:ubiquitin-dependent protein catabolic process"/>
    <property type="evidence" value="ECO:0007669"/>
    <property type="project" value="TreeGrafter"/>
</dbReference>
<dbReference type="Gene3D" id="3.90.1750.10">
    <property type="entry name" value="Hect, E3 ligase catalytic domains"/>
    <property type="match status" value="2"/>
</dbReference>
<dbReference type="InterPro" id="IPR050409">
    <property type="entry name" value="E3_ubiq-protein_ligase"/>
</dbReference>
<comment type="caution">
    <text evidence="11">The sequence shown here is derived from an EMBL/GenBank/DDBJ whole genome shotgun (WGS) entry which is preliminary data.</text>
</comment>
<proteinExistence type="predicted"/>
<keyword evidence="4" id="KW-0808">Transferase</keyword>
<evidence type="ECO:0000256" key="5">
    <source>
        <dbReference type="ARBA" id="ARBA00022737"/>
    </source>
</evidence>
<dbReference type="InterPro" id="IPR036020">
    <property type="entry name" value="WW_dom_sf"/>
</dbReference>
<comment type="catalytic activity">
    <reaction evidence="1">
        <text>S-ubiquitinyl-[E2 ubiquitin-conjugating enzyme]-L-cysteine + [acceptor protein]-L-lysine = [E2 ubiquitin-conjugating enzyme]-L-cysteine + N(6)-ubiquitinyl-[acceptor protein]-L-lysine.</text>
        <dbReference type="EC" id="2.3.2.26"/>
    </reaction>
</comment>
<dbReference type="InterPro" id="IPR035983">
    <property type="entry name" value="Hect_E3_ubiquitin_ligase"/>
</dbReference>
<dbReference type="Proteomes" id="UP000193642">
    <property type="component" value="Unassembled WGS sequence"/>
</dbReference>
<feature type="region of interest" description="Disordered" evidence="8">
    <location>
        <begin position="119"/>
        <end position="147"/>
    </location>
</feature>
<dbReference type="SUPFAM" id="SSF56204">
    <property type="entry name" value="Hect, E3 ligase catalytic domain"/>
    <property type="match status" value="1"/>
</dbReference>
<comment type="pathway">
    <text evidence="2">Protein modification; protein ubiquitination.</text>
</comment>
<reference evidence="11 12" key="1">
    <citation type="submission" date="2016-07" db="EMBL/GenBank/DDBJ databases">
        <title>Pervasive Adenine N6-methylation of Active Genes in Fungi.</title>
        <authorList>
            <consortium name="DOE Joint Genome Institute"/>
            <person name="Mondo S.J."/>
            <person name="Dannebaum R.O."/>
            <person name="Kuo R.C."/>
            <person name="Labutti K."/>
            <person name="Haridas S."/>
            <person name="Kuo A."/>
            <person name="Salamov A."/>
            <person name="Ahrendt S.R."/>
            <person name="Lipzen A."/>
            <person name="Sullivan W."/>
            <person name="Andreopoulos W.B."/>
            <person name="Clum A."/>
            <person name="Lindquist E."/>
            <person name="Daum C."/>
            <person name="Ramamoorthy G.K."/>
            <person name="Gryganskyi A."/>
            <person name="Culley D."/>
            <person name="Magnuson J.K."/>
            <person name="James T.Y."/>
            <person name="O'Malley M.A."/>
            <person name="Stajich J.E."/>
            <person name="Spatafora J.W."/>
            <person name="Visel A."/>
            <person name="Grigoriev I.V."/>
        </authorList>
    </citation>
    <scope>NUCLEOTIDE SEQUENCE [LARGE SCALE GENOMIC DNA]</scope>
    <source>
        <strain evidence="11 12">JEL800</strain>
    </source>
</reference>
<evidence type="ECO:0000256" key="1">
    <source>
        <dbReference type="ARBA" id="ARBA00000885"/>
    </source>
</evidence>
<keyword evidence="6 7" id="KW-0833">Ubl conjugation pathway</keyword>
<evidence type="ECO:0000256" key="6">
    <source>
        <dbReference type="ARBA" id="ARBA00022786"/>
    </source>
</evidence>
<dbReference type="AlphaFoldDB" id="A0A1Y2A5X8"/>
<evidence type="ECO:0000256" key="4">
    <source>
        <dbReference type="ARBA" id="ARBA00022679"/>
    </source>
</evidence>
<dbReference type="GO" id="GO:0005737">
    <property type="term" value="C:cytoplasm"/>
    <property type="evidence" value="ECO:0007669"/>
    <property type="project" value="TreeGrafter"/>
</dbReference>
<protein>
    <recommendedName>
        <fullName evidence="3">HECT-type E3 ubiquitin transferase</fullName>
        <ecNumber evidence="3">2.3.2.26</ecNumber>
    </recommendedName>
</protein>
<gene>
    <name evidence="11" type="ORF">BCR33DRAFT_302348</name>
</gene>
<feature type="domain" description="WW" evidence="9">
    <location>
        <begin position="150"/>
        <end position="183"/>
    </location>
</feature>
<dbReference type="CDD" id="cd00201">
    <property type="entry name" value="WW"/>
    <property type="match status" value="2"/>
</dbReference>
<dbReference type="InterPro" id="IPR001202">
    <property type="entry name" value="WW_dom"/>
</dbReference>
<comment type="caution">
    <text evidence="7">Lacks conserved residue(s) required for the propagation of feature annotation.</text>
</comment>
<evidence type="ECO:0000259" key="10">
    <source>
        <dbReference type="PROSITE" id="PS50237"/>
    </source>
</evidence>
<accession>A0A1Y2A5X8</accession>
<dbReference type="Pfam" id="PF00397">
    <property type="entry name" value="WW"/>
    <property type="match status" value="1"/>
</dbReference>
<feature type="domain" description="HECT" evidence="10">
    <location>
        <begin position="196"/>
        <end position="260"/>
    </location>
</feature>
<dbReference type="PROSITE" id="PS50237">
    <property type="entry name" value="HECT"/>
    <property type="match status" value="1"/>
</dbReference>
<dbReference type="SMART" id="SM00456">
    <property type="entry name" value="WW"/>
    <property type="match status" value="2"/>
</dbReference>
<sequence length="419" mass="46948">MNEIKEPRIFGNGKRDRFSTSAEDEEMVTKELSKSLTITDPVCGKTMVNFGTNFTGAASGGYLGASSPKTAAASTASTGAAAAPTGPLPAGWEQQMTSDGRSYFVDHNTRTTNLLNPCRDRRVTAPTGNMTPGQAKAYPPNTNSNRRHFRPLSSGWEMRITNTNRIYFVDHSSKFTTSDNPHMPSNDANVPQYKRKEMLNPFYCLFKYATHDNYTLQINPNSAVNPEHSNYFKFIGRVVGLTVFHQRFLNAFFVVSSLKKTSSELFDNSYFFGHNTSSICFSPNWTQQFRPKFLQNHIPQNHILQRDPAIPLFLPSLMVAGMTPWYTLSSFLLLSAPVTTSNWLEEVNTLRTLVFPCEPNFANGLSGSWCHSQQIPSHHGYVQGGYLYRRRSTSFLRATDFERVQQPIDGSCSSSSCQL</sequence>
<evidence type="ECO:0000313" key="12">
    <source>
        <dbReference type="Proteomes" id="UP000193642"/>
    </source>
</evidence>
<dbReference type="InterPro" id="IPR000569">
    <property type="entry name" value="HECT_dom"/>
</dbReference>
<evidence type="ECO:0000256" key="7">
    <source>
        <dbReference type="PROSITE-ProRule" id="PRU00104"/>
    </source>
</evidence>
<dbReference type="EC" id="2.3.2.26" evidence="3"/>
<dbReference type="PANTHER" id="PTHR11254">
    <property type="entry name" value="HECT DOMAIN UBIQUITIN-PROTEIN LIGASE"/>
    <property type="match status" value="1"/>
</dbReference>
<organism evidence="11 12">
    <name type="scientific">Rhizoclosmatium globosum</name>
    <dbReference type="NCBI Taxonomy" id="329046"/>
    <lineage>
        <taxon>Eukaryota</taxon>
        <taxon>Fungi</taxon>
        <taxon>Fungi incertae sedis</taxon>
        <taxon>Chytridiomycota</taxon>
        <taxon>Chytridiomycota incertae sedis</taxon>
        <taxon>Chytridiomycetes</taxon>
        <taxon>Chytridiales</taxon>
        <taxon>Chytriomycetaceae</taxon>
        <taxon>Rhizoclosmatium</taxon>
    </lineage>
</organism>
<dbReference type="EMBL" id="MCGO01000282">
    <property type="protein sequence ID" value="ORY17902.1"/>
    <property type="molecule type" value="Genomic_DNA"/>
</dbReference>
<dbReference type="PANTHER" id="PTHR11254:SF440">
    <property type="entry name" value="E3 UBIQUITIN-PROTEIN LIGASE NEDD-4"/>
    <property type="match status" value="1"/>
</dbReference>
<evidence type="ECO:0000256" key="3">
    <source>
        <dbReference type="ARBA" id="ARBA00012485"/>
    </source>
</evidence>
<dbReference type="GO" id="GO:0061630">
    <property type="term" value="F:ubiquitin protein ligase activity"/>
    <property type="evidence" value="ECO:0007669"/>
    <property type="project" value="UniProtKB-EC"/>
</dbReference>
<dbReference type="STRING" id="329046.A0A1Y2A5X8"/>
<dbReference type="OrthoDB" id="8068875at2759"/>
<feature type="compositionally biased region" description="Basic and acidic residues" evidence="8">
    <location>
        <begin position="1"/>
        <end position="18"/>
    </location>
</feature>
<evidence type="ECO:0000256" key="8">
    <source>
        <dbReference type="SAM" id="MobiDB-lite"/>
    </source>
</evidence>
<keyword evidence="12" id="KW-1185">Reference proteome</keyword>